<dbReference type="AlphaFoldDB" id="A0A382BYA7"/>
<dbReference type="PROSITE" id="PS52015">
    <property type="entry name" value="TONB_CTD"/>
    <property type="match status" value="1"/>
</dbReference>
<evidence type="ECO:0000259" key="3">
    <source>
        <dbReference type="PROSITE" id="PS52015"/>
    </source>
</evidence>
<feature type="non-terminal residue" evidence="4">
    <location>
        <position position="282"/>
    </location>
</feature>
<feature type="region of interest" description="Disordered" evidence="1">
    <location>
        <begin position="184"/>
        <end position="240"/>
    </location>
</feature>
<reference evidence="4" key="1">
    <citation type="submission" date="2018-05" db="EMBL/GenBank/DDBJ databases">
        <authorList>
            <person name="Lanie J.A."/>
            <person name="Ng W.-L."/>
            <person name="Kazmierczak K.M."/>
            <person name="Andrzejewski T.M."/>
            <person name="Davidsen T.M."/>
            <person name="Wayne K.J."/>
            <person name="Tettelin H."/>
            <person name="Glass J.I."/>
            <person name="Rusch D."/>
            <person name="Podicherti R."/>
            <person name="Tsui H.-C.T."/>
            <person name="Winkler M.E."/>
        </authorList>
    </citation>
    <scope>NUCLEOTIDE SEQUENCE</scope>
</reference>
<gene>
    <name evidence="4" type="ORF">METZ01_LOCUS171458</name>
</gene>
<feature type="compositionally biased region" description="Basic residues" evidence="1">
    <location>
        <begin position="108"/>
        <end position="127"/>
    </location>
</feature>
<feature type="domain" description="TonB C-terminal" evidence="3">
    <location>
        <begin position="250"/>
        <end position="282"/>
    </location>
</feature>
<organism evidence="4">
    <name type="scientific">marine metagenome</name>
    <dbReference type="NCBI Taxonomy" id="408172"/>
    <lineage>
        <taxon>unclassified sequences</taxon>
        <taxon>metagenomes</taxon>
        <taxon>ecological metagenomes</taxon>
    </lineage>
</organism>
<keyword evidence="2" id="KW-0812">Transmembrane</keyword>
<dbReference type="GO" id="GO:0055085">
    <property type="term" value="P:transmembrane transport"/>
    <property type="evidence" value="ECO:0007669"/>
    <property type="project" value="InterPro"/>
</dbReference>
<evidence type="ECO:0000313" key="4">
    <source>
        <dbReference type="EMBL" id="SVB18604.1"/>
    </source>
</evidence>
<keyword evidence="2" id="KW-0472">Membrane</keyword>
<evidence type="ECO:0000256" key="1">
    <source>
        <dbReference type="SAM" id="MobiDB-lite"/>
    </source>
</evidence>
<protein>
    <recommendedName>
        <fullName evidence="3">TonB C-terminal domain-containing protein</fullName>
    </recommendedName>
</protein>
<feature type="compositionally biased region" description="Basic and acidic residues" evidence="1">
    <location>
        <begin position="207"/>
        <end position="216"/>
    </location>
</feature>
<proteinExistence type="predicted"/>
<feature type="region of interest" description="Disordered" evidence="1">
    <location>
        <begin position="79"/>
        <end position="169"/>
    </location>
</feature>
<keyword evidence="2" id="KW-1133">Transmembrane helix</keyword>
<dbReference type="EMBL" id="UINC01031872">
    <property type="protein sequence ID" value="SVB18604.1"/>
    <property type="molecule type" value="Genomic_DNA"/>
</dbReference>
<evidence type="ECO:0000256" key="2">
    <source>
        <dbReference type="SAM" id="Phobius"/>
    </source>
</evidence>
<name>A0A382BYA7_9ZZZZ</name>
<feature type="transmembrane region" description="Helical" evidence="2">
    <location>
        <begin position="35"/>
        <end position="56"/>
    </location>
</feature>
<sequence length="282" mass="32187">MATTEIRKLDLLARFSQTEFFSHGSKLNYAKLDRFILIAFLLHFSVVIFGLVAPLYTKKPLTPPPIKVKYVNTQTSVPLKQKQTPADSLKPKISQKKKTKSSGLLARTSHKTFAKKQYPKQKKHRQIKTTTSKAQNIPSIIHQSKPKVTKKKKGGNQQKVPPVSSKFMGSKGTLAMLDELNQEKYAPKNPQVEEKEELDDDEPISLDTKEAKDVLNQEKYAPKNPQVEEKEELDDDEPISLDTKEAKYVSYFSRIKQQIQRVWVYPSQGTKRTLSGELTLKF</sequence>
<accession>A0A382BYA7</accession>
<feature type="compositionally biased region" description="Acidic residues" evidence="1">
    <location>
        <begin position="194"/>
        <end position="204"/>
    </location>
</feature>
<dbReference type="InterPro" id="IPR037682">
    <property type="entry name" value="TonB_C"/>
</dbReference>
<feature type="compositionally biased region" description="Basic residues" evidence="1">
    <location>
        <begin position="144"/>
        <end position="154"/>
    </location>
</feature>
<feature type="compositionally biased region" description="Polar residues" evidence="1">
    <location>
        <begin position="128"/>
        <end position="142"/>
    </location>
</feature>
<feature type="compositionally biased region" description="Acidic residues" evidence="1">
    <location>
        <begin position="229"/>
        <end position="239"/>
    </location>
</feature>